<gene>
    <name evidence="2" type="ORF">SNAT2548_LOCUS24369</name>
</gene>
<dbReference type="EMBL" id="CAJNDS010002356">
    <property type="protein sequence ID" value="CAE7447004.1"/>
    <property type="molecule type" value="Genomic_DNA"/>
</dbReference>
<evidence type="ECO:0000313" key="2">
    <source>
        <dbReference type="EMBL" id="CAE7447004.1"/>
    </source>
</evidence>
<keyword evidence="3" id="KW-1185">Reference proteome</keyword>
<protein>
    <submittedName>
        <fullName evidence="2">Uncharacterized protein</fullName>
    </submittedName>
</protein>
<evidence type="ECO:0000256" key="1">
    <source>
        <dbReference type="SAM" id="MobiDB-lite"/>
    </source>
</evidence>
<sequence length="764" mass="83719">MLAFQTKSELVSTWQPFYWYKKFPRKYAVELETITSPDPFDCWRATWRSAKRSLGSLHPAARLPLLPSRVSCCYVSAEFRPKCFGVVQQTKLSDSEPQTYVWYHPNNCCGSQRLHTTLQKYTRCTQPRQKVWRVAVAQALLDGSRHCRPETRRAIRRGSLFGRHLNLLSRAPACPAAAALLQVSCKITRRGIGGIPKQADQAFSLRDVGRHDKHCSIYGHDSAACCLVQVCKTDLSGLRCLACLLAEVPWGFWSRSQRLLLSRLLHSVSARPVSNLPHLRDAFRQLLDADQDVSAKEPAGVGAPQLMSLLMIISTVLSLSGRHHLYSALHALQVAAPLHLLQPEDLGRILHVLAQRPMRSTNSARPGDPAPQVSQGRREEAPEAAPLCGSAVATFITFHRASSISCPARGWAALARAASEGGNLARWPTAALALCLLSEAAEFVDADEVLLLDRMVDRYLSCLGSGSCPWHEGTCGHELWTPVLRRIRSPTPASPTVAPPASASLVKNHMETMQHLLAGGSLMRFNDGEQLQLNSEVNGPLARYTDTLIRLGFSVQAQCPGLCVGIIDPNDMSTLAALGQTHLEWWQEAGLPNTRALFESGLLPDQRYCFGLVNYRPKSGPEAMSLLEFQAQWEQVFFNKTVLLVAALDYLFVRRCGGCRKISNLLLGHGQKPPPYAKSRKVLALNPDLVGFEPPLGSSWSGVVKATLAAVQQAKADVVAVSWGTSADFLVAELACRGTQAIDVGNLGSILEGGEMARSIDPDE</sequence>
<evidence type="ECO:0000313" key="3">
    <source>
        <dbReference type="Proteomes" id="UP000604046"/>
    </source>
</evidence>
<accession>A0A812RL00</accession>
<feature type="region of interest" description="Disordered" evidence="1">
    <location>
        <begin position="358"/>
        <end position="381"/>
    </location>
</feature>
<comment type="caution">
    <text evidence="2">The sequence shown here is derived from an EMBL/GenBank/DDBJ whole genome shotgun (WGS) entry which is preliminary data.</text>
</comment>
<proteinExistence type="predicted"/>
<reference evidence="2" key="1">
    <citation type="submission" date="2021-02" db="EMBL/GenBank/DDBJ databases">
        <authorList>
            <person name="Dougan E. K."/>
            <person name="Rhodes N."/>
            <person name="Thang M."/>
            <person name="Chan C."/>
        </authorList>
    </citation>
    <scope>NUCLEOTIDE SEQUENCE</scope>
</reference>
<dbReference type="Proteomes" id="UP000604046">
    <property type="component" value="Unassembled WGS sequence"/>
</dbReference>
<dbReference type="OrthoDB" id="444829at2759"/>
<organism evidence="2 3">
    <name type="scientific">Symbiodinium natans</name>
    <dbReference type="NCBI Taxonomy" id="878477"/>
    <lineage>
        <taxon>Eukaryota</taxon>
        <taxon>Sar</taxon>
        <taxon>Alveolata</taxon>
        <taxon>Dinophyceae</taxon>
        <taxon>Suessiales</taxon>
        <taxon>Symbiodiniaceae</taxon>
        <taxon>Symbiodinium</taxon>
    </lineage>
</organism>
<dbReference type="AlphaFoldDB" id="A0A812RL00"/>
<name>A0A812RL00_9DINO</name>